<dbReference type="EMBL" id="BRXU01000029">
    <property type="protein sequence ID" value="GLC59735.1"/>
    <property type="molecule type" value="Genomic_DNA"/>
</dbReference>
<keyword evidence="4" id="KW-0496">Mitochondrion</keyword>
<evidence type="ECO:0000256" key="3">
    <source>
        <dbReference type="ARBA" id="ARBA00022946"/>
    </source>
</evidence>
<dbReference type="Pfam" id="PF06644">
    <property type="entry name" value="ATP11"/>
    <property type="match status" value="1"/>
</dbReference>
<dbReference type="GO" id="GO:0033615">
    <property type="term" value="P:mitochondrial proton-transporting ATP synthase complex assembly"/>
    <property type="evidence" value="ECO:0007669"/>
    <property type="project" value="TreeGrafter"/>
</dbReference>
<comment type="subcellular location">
    <subcellularLocation>
        <location evidence="1">Mitochondrion</location>
    </subcellularLocation>
</comment>
<reference evidence="5 6" key="1">
    <citation type="journal article" date="2023" name="Commun. Biol.">
        <title>Reorganization of the ancestral sex-determining regions during the evolution of trioecy in Pleodorina starrii.</title>
        <authorList>
            <person name="Takahashi K."/>
            <person name="Suzuki S."/>
            <person name="Kawai-Toyooka H."/>
            <person name="Yamamoto K."/>
            <person name="Hamaji T."/>
            <person name="Ootsuki R."/>
            <person name="Yamaguchi H."/>
            <person name="Kawachi M."/>
            <person name="Higashiyama T."/>
            <person name="Nozaki H."/>
        </authorList>
    </citation>
    <scope>NUCLEOTIDE SEQUENCE [LARGE SCALE GENOMIC DNA]</scope>
    <source>
        <strain evidence="5 6">NIES-4479</strain>
    </source>
</reference>
<evidence type="ECO:0000313" key="6">
    <source>
        <dbReference type="Proteomes" id="UP001165080"/>
    </source>
</evidence>
<evidence type="ECO:0000256" key="4">
    <source>
        <dbReference type="ARBA" id="ARBA00023128"/>
    </source>
</evidence>
<organism evidence="5 6">
    <name type="scientific">Pleodorina starrii</name>
    <dbReference type="NCBI Taxonomy" id="330485"/>
    <lineage>
        <taxon>Eukaryota</taxon>
        <taxon>Viridiplantae</taxon>
        <taxon>Chlorophyta</taxon>
        <taxon>core chlorophytes</taxon>
        <taxon>Chlorophyceae</taxon>
        <taxon>CS clade</taxon>
        <taxon>Chlamydomonadales</taxon>
        <taxon>Volvocaceae</taxon>
        <taxon>Pleodorina</taxon>
    </lineage>
</organism>
<evidence type="ECO:0000256" key="1">
    <source>
        <dbReference type="ARBA" id="ARBA00004173"/>
    </source>
</evidence>
<keyword evidence="6" id="KW-1185">Reference proteome</keyword>
<evidence type="ECO:0000256" key="2">
    <source>
        <dbReference type="ARBA" id="ARBA00009116"/>
    </source>
</evidence>
<keyword evidence="3" id="KW-0809">Transit peptide</keyword>
<dbReference type="PANTHER" id="PTHR13126">
    <property type="entry name" value="CHAPERONE ATP11"/>
    <property type="match status" value="1"/>
</dbReference>
<sequence>MHRASNRLIRTFLGYRRHSAADPSSTSWAACTRNQLLQQAGVSGVSAPSPSQLSQIVRLEELLRKTREEVVDIWLGYHEDAKGGRVGSVLTSQEYGTFVERAKESPMFVLPLAKPAGYETLLIQCQMPYVLITGLEEFKRHGAAAPPYLTLTHYPELRDSHGVVLVRGDIIHDKGMNLEEARTAMELTRAFYCSPEDYPQVHTFNHKPAEFNFGALLRKLNIVV</sequence>
<proteinExistence type="inferred from homology"/>
<evidence type="ECO:0000313" key="5">
    <source>
        <dbReference type="EMBL" id="GLC59735.1"/>
    </source>
</evidence>
<dbReference type="InterPro" id="IPR010591">
    <property type="entry name" value="ATP11"/>
</dbReference>
<comment type="caution">
    <text evidence="5">The sequence shown here is derived from an EMBL/GenBank/DDBJ whole genome shotgun (WGS) entry which is preliminary data.</text>
</comment>
<dbReference type="Proteomes" id="UP001165080">
    <property type="component" value="Unassembled WGS sequence"/>
</dbReference>
<dbReference type="GO" id="GO:0005739">
    <property type="term" value="C:mitochondrion"/>
    <property type="evidence" value="ECO:0007669"/>
    <property type="project" value="UniProtKB-SubCell"/>
</dbReference>
<dbReference type="AlphaFoldDB" id="A0A9W6BXM5"/>
<gene>
    <name evidence="5" type="primary">PLEST001418</name>
    <name evidence="5" type="ORF">PLESTB_001527900</name>
</gene>
<protein>
    <recommendedName>
        <fullName evidence="7">ATP synthase mitochondrial F1 complex assembly factor 1</fullName>
    </recommendedName>
</protein>
<dbReference type="PANTHER" id="PTHR13126:SF0">
    <property type="entry name" value="ATP SYNTHASE MITOCHONDRIAL F1 COMPLEX ASSEMBLY FACTOR 1"/>
    <property type="match status" value="1"/>
</dbReference>
<comment type="similarity">
    <text evidence="2">Belongs to the ATP11 family.</text>
</comment>
<evidence type="ECO:0008006" key="7">
    <source>
        <dbReference type="Google" id="ProtNLM"/>
    </source>
</evidence>
<accession>A0A9W6BXM5</accession>
<dbReference type="OrthoDB" id="16535at2759"/>
<name>A0A9W6BXM5_9CHLO</name>